<protein>
    <submittedName>
        <fullName evidence="1">Uncharacterized protein</fullName>
    </submittedName>
</protein>
<proteinExistence type="predicted"/>
<gene>
    <name evidence="1" type="ORF">Snoj_52890</name>
</gene>
<keyword evidence="2" id="KW-1185">Reference proteome</keyword>
<evidence type="ECO:0000313" key="2">
    <source>
        <dbReference type="Proteomes" id="UP000613974"/>
    </source>
</evidence>
<comment type="caution">
    <text evidence="1">The sequence shown here is derived from an EMBL/GenBank/DDBJ whole genome shotgun (WGS) entry which is preliminary data.</text>
</comment>
<evidence type="ECO:0000313" key="1">
    <source>
        <dbReference type="EMBL" id="GHI71371.1"/>
    </source>
</evidence>
<reference evidence="2" key="1">
    <citation type="submission" date="2023-07" db="EMBL/GenBank/DDBJ databases">
        <title>Whole genome shotgun sequence of Streptomyces nojiriensis NBRC 13794.</title>
        <authorList>
            <person name="Komaki H."/>
            <person name="Tamura T."/>
        </authorList>
    </citation>
    <scope>NUCLEOTIDE SEQUENCE [LARGE SCALE GENOMIC DNA]</scope>
    <source>
        <strain evidence="2">NBRC 13794</strain>
    </source>
</reference>
<accession>A0ABQ3STE2</accession>
<dbReference type="EMBL" id="BNEC01000005">
    <property type="protein sequence ID" value="GHI71371.1"/>
    <property type="molecule type" value="Genomic_DNA"/>
</dbReference>
<name>A0ABQ3STE2_9ACTN</name>
<sequence length="126" mass="12582">MDGGGDGADAEGVARGDGVDAAIVAAEGGCDRGCAVHLQPGLGFESGGDELFVEVVEVFVGDQDGVSPGDGLCRVRGEGAGVDDQAGAVLLERDAGMGVLGELHSGSFPNDRMSTTRLYSLVDGRG</sequence>
<dbReference type="Proteomes" id="UP000613974">
    <property type="component" value="Unassembled WGS sequence"/>
</dbReference>
<organism evidence="1 2">
    <name type="scientific">Streptomyces nojiriensis</name>
    <dbReference type="NCBI Taxonomy" id="66374"/>
    <lineage>
        <taxon>Bacteria</taxon>
        <taxon>Bacillati</taxon>
        <taxon>Actinomycetota</taxon>
        <taxon>Actinomycetes</taxon>
        <taxon>Kitasatosporales</taxon>
        <taxon>Streptomycetaceae</taxon>
        <taxon>Streptomyces</taxon>
    </lineage>
</organism>